<keyword evidence="1" id="KW-0479">Metal-binding</keyword>
<evidence type="ECO:0000256" key="1">
    <source>
        <dbReference type="ARBA" id="ARBA00022723"/>
    </source>
</evidence>
<proteinExistence type="predicted"/>
<gene>
    <name evidence="9" type="ORF">AVCANL283_08190</name>
</gene>
<reference evidence="9 10" key="1">
    <citation type="submission" date="2020-07" db="EMBL/GenBank/DDBJ databases">
        <title>Transfer of Campylobacter canadensis to the novel genus Avispirillum gen. nov., that also includes two novel species recovered from migratory waterfowl: Avispirillum anseris sp. nov. and Avispirillum brantae sp. nov.</title>
        <authorList>
            <person name="Miller W.G."/>
            <person name="Chapman M.H."/>
            <person name="Yee E."/>
            <person name="Inglis G.D."/>
        </authorList>
    </citation>
    <scope>NUCLEOTIDE SEQUENCE [LARGE SCALE GENOMIC DNA]</scope>
    <source>
        <strain evidence="9 10">L283</strain>
    </source>
</reference>
<evidence type="ECO:0000256" key="6">
    <source>
        <dbReference type="ARBA" id="ARBA00040132"/>
    </source>
</evidence>
<dbReference type="PANTHER" id="PTHR43616">
    <property type="entry name" value="GLYCEROL DEHYDROGENASE"/>
    <property type="match status" value="1"/>
</dbReference>
<comment type="catalytic activity">
    <reaction evidence="7">
        <text>glycerol + NAD(+) = dihydroxyacetone + NADH + H(+)</text>
        <dbReference type="Rhea" id="RHEA:13769"/>
        <dbReference type="ChEBI" id="CHEBI:15378"/>
        <dbReference type="ChEBI" id="CHEBI:16016"/>
        <dbReference type="ChEBI" id="CHEBI:17754"/>
        <dbReference type="ChEBI" id="CHEBI:57540"/>
        <dbReference type="ChEBI" id="CHEBI:57945"/>
        <dbReference type="EC" id="1.1.1.6"/>
    </reaction>
</comment>
<dbReference type="EC" id="1.1.1.6" evidence="5"/>
<evidence type="ECO:0000259" key="8">
    <source>
        <dbReference type="Pfam" id="PF00465"/>
    </source>
</evidence>
<keyword evidence="2" id="KW-0560">Oxidoreductase</keyword>
<name>A0ABS7WVS0_9BACT</name>
<evidence type="ECO:0000313" key="9">
    <source>
        <dbReference type="EMBL" id="MBZ7988070.1"/>
    </source>
</evidence>
<dbReference type="Proteomes" id="UP000786183">
    <property type="component" value="Unassembled WGS sequence"/>
</dbReference>
<evidence type="ECO:0000256" key="3">
    <source>
        <dbReference type="ARBA" id="ARBA00023027"/>
    </source>
</evidence>
<dbReference type="Gene3D" id="3.40.50.1970">
    <property type="match status" value="1"/>
</dbReference>
<evidence type="ECO:0000256" key="4">
    <source>
        <dbReference type="ARBA" id="ARBA00037918"/>
    </source>
</evidence>
<accession>A0ABS7WVS0</accession>
<keyword evidence="3" id="KW-0520">NAD</keyword>
<dbReference type="InterPro" id="IPR001670">
    <property type="entry name" value="ADH_Fe/GldA"/>
</dbReference>
<evidence type="ECO:0000256" key="2">
    <source>
        <dbReference type="ARBA" id="ARBA00023002"/>
    </source>
</evidence>
<dbReference type="Gene3D" id="1.20.1090.10">
    <property type="entry name" value="Dehydroquinate synthase-like - alpha domain"/>
    <property type="match status" value="1"/>
</dbReference>
<evidence type="ECO:0000256" key="5">
    <source>
        <dbReference type="ARBA" id="ARBA00039147"/>
    </source>
</evidence>
<organism evidence="9 10">
    <name type="scientific">Campylobacter canadensis</name>
    <dbReference type="NCBI Taxonomy" id="449520"/>
    <lineage>
        <taxon>Bacteria</taxon>
        <taxon>Pseudomonadati</taxon>
        <taxon>Campylobacterota</taxon>
        <taxon>Epsilonproteobacteria</taxon>
        <taxon>Campylobacterales</taxon>
        <taxon>Campylobacteraceae</taxon>
        <taxon>Campylobacter</taxon>
    </lineage>
</organism>
<evidence type="ECO:0000256" key="7">
    <source>
        <dbReference type="ARBA" id="ARBA00049006"/>
    </source>
</evidence>
<feature type="domain" description="Alcohol dehydrogenase iron-type/glycerol dehydrogenase GldA" evidence="8">
    <location>
        <begin position="15"/>
        <end position="126"/>
    </location>
</feature>
<dbReference type="EMBL" id="JACGBB010000028">
    <property type="protein sequence ID" value="MBZ7988070.1"/>
    <property type="molecule type" value="Genomic_DNA"/>
</dbReference>
<dbReference type="RefSeq" id="WP_224325556.1">
    <property type="nucleotide sequence ID" value="NZ_JACGBB010000028.1"/>
</dbReference>
<protein>
    <recommendedName>
        <fullName evidence="6">Glycerol dehydrogenase</fullName>
        <ecNumber evidence="5">1.1.1.6</ecNumber>
    </recommendedName>
</protein>
<dbReference type="PANTHER" id="PTHR43616:SF5">
    <property type="entry name" value="GLYCEROL DEHYDROGENASE 1"/>
    <property type="match status" value="1"/>
</dbReference>
<dbReference type="Pfam" id="PF00465">
    <property type="entry name" value="Fe-ADH"/>
    <property type="match status" value="1"/>
</dbReference>
<dbReference type="PIRSF" id="PIRSF000112">
    <property type="entry name" value="Glycerol_dehydrogenase"/>
    <property type="match status" value="1"/>
</dbReference>
<comment type="caution">
    <text evidence="9">The sequence shown here is derived from an EMBL/GenBank/DDBJ whole genome shotgun (WGS) entry which is preliminary data.</text>
</comment>
<dbReference type="SUPFAM" id="SSF56796">
    <property type="entry name" value="Dehydroquinate synthase-like"/>
    <property type="match status" value="1"/>
</dbReference>
<sequence>MKENITFTNTYVDEDISLALKNKLKDYTNILIISGKTAYEKSKDKIDLRAKNADIFYVKECSYKINNDILSKLTCKYELVLAIGGGKALDCAKYIANKLKVKIISIPSIAATCAATSALSVMYDDNGVFCDIVLYDDIDIECFIDLSIIKNSPTRYLIAGIGDTIAKCYEFNLKYEYAIKNNENIDYSNTLGKACVSLCKDLNLNFAQKALQDFNINLEFKQVVMSIILNTGLVSRIIKFDYNGALAHATCYAISIFPEIEKNFLHGELVAFGILVQLLLEDKLEEYEKLCKFYKEINLACKISDFIDINKFKEKINEVVDFILNTSDAKYLIKAGFNLNEERVKMALLK</sequence>
<keyword evidence="10" id="KW-1185">Reference proteome</keyword>
<comment type="pathway">
    <text evidence="4">Polyol metabolism; glycerol fermentation; glycerone phosphate from glycerol (oxidative route): step 1/2.</text>
</comment>
<evidence type="ECO:0000313" key="10">
    <source>
        <dbReference type="Proteomes" id="UP000786183"/>
    </source>
</evidence>
<dbReference type="InterPro" id="IPR016205">
    <property type="entry name" value="Glycerol_DH"/>
</dbReference>